<sequence>MNGNKSVVPTLRRSRRYFERREKKGKKNEKNENDDGTNIKGEQGSPLSWIFQKLSRSGENLSESPIIASAESKSSSVFVMLSSGDVIEENVALVLLEEMLEEVISEAENKSRNGDLRAACLVVHCKALKKWKEFDRIEDWRVIIQSVQLLVNIISEKREDSVVEQVKLPEQIEYSYKDCVDELNNELIRGMHGLNIL</sequence>
<evidence type="ECO:0000313" key="2">
    <source>
        <dbReference type="EMBL" id="TID29255.1"/>
    </source>
</evidence>
<dbReference type="Proteomes" id="UP000307173">
    <property type="component" value="Unassembled WGS sequence"/>
</dbReference>
<evidence type="ECO:0000313" key="3">
    <source>
        <dbReference type="Proteomes" id="UP000307173"/>
    </source>
</evidence>
<accession>A0A4T0X2K2</accession>
<organism evidence="2 3">
    <name type="scientific">Pichia inconspicua</name>
    <dbReference type="NCBI Taxonomy" id="52247"/>
    <lineage>
        <taxon>Eukaryota</taxon>
        <taxon>Fungi</taxon>
        <taxon>Dikarya</taxon>
        <taxon>Ascomycota</taxon>
        <taxon>Saccharomycotina</taxon>
        <taxon>Pichiomycetes</taxon>
        <taxon>Pichiales</taxon>
        <taxon>Pichiaceae</taxon>
        <taxon>Pichia</taxon>
    </lineage>
</organism>
<dbReference type="EMBL" id="SELW01000326">
    <property type="protein sequence ID" value="TID29255.1"/>
    <property type="molecule type" value="Genomic_DNA"/>
</dbReference>
<gene>
    <name evidence="2" type="ORF">CANINC_002051</name>
</gene>
<evidence type="ECO:0000256" key="1">
    <source>
        <dbReference type="SAM" id="MobiDB-lite"/>
    </source>
</evidence>
<proteinExistence type="predicted"/>
<name>A0A4T0X2K2_9ASCO</name>
<feature type="compositionally biased region" description="Basic and acidic residues" evidence="1">
    <location>
        <begin position="16"/>
        <end position="33"/>
    </location>
</feature>
<protein>
    <submittedName>
        <fullName evidence="2">Uncharacterized protein</fullName>
    </submittedName>
</protein>
<feature type="region of interest" description="Disordered" evidence="1">
    <location>
        <begin position="1"/>
        <end position="44"/>
    </location>
</feature>
<keyword evidence="3" id="KW-1185">Reference proteome</keyword>
<reference evidence="2 3" key="1">
    <citation type="journal article" date="2019" name="Front. Genet.">
        <title>Whole-Genome Sequencing of the Opportunistic Yeast Pathogen Candida inconspicua Uncovers Its Hybrid Origin.</title>
        <authorList>
            <person name="Mixao V."/>
            <person name="Hansen A.P."/>
            <person name="Saus E."/>
            <person name="Boekhout T."/>
            <person name="Lass-Florl C."/>
            <person name="Gabaldon T."/>
        </authorList>
    </citation>
    <scope>NUCLEOTIDE SEQUENCE [LARGE SCALE GENOMIC DNA]</scope>
    <source>
        <strain evidence="2 3">CBS 180</strain>
    </source>
</reference>
<dbReference type="AlphaFoldDB" id="A0A4T0X2K2"/>
<comment type="caution">
    <text evidence="2">The sequence shown here is derived from an EMBL/GenBank/DDBJ whole genome shotgun (WGS) entry which is preliminary data.</text>
</comment>